<dbReference type="EMBL" id="JAHVHU010000019">
    <property type="protein sequence ID" value="MBY5959925.1"/>
    <property type="molecule type" value="Genomic_DNA"/>
</dbReference>
<accession>A0A953LAG7</accession>
<gene>
    <name evidence="1" type="ORF">KUV50_17360</name>
</gene>
<organism evidence="1 2">
    <name type="scientific">Membranihabitans marinus</name>
    <dbReference type="NCBI Taxonomy" id="1227546"/>
    <lineage>
        <taxon>Bacteria</taxon>
        <taxon>Pseudomonadati</taxon>
        <taxon>Bacteroidota</taxon>
        <taxon>Saprospiria</taxon>
        <taxon>Saprospirales</taxon>
        <taxon>Saprospiraceae</taxon>
        <taxon>Membranihabitans</taxon>
    </lineage>
</organism>
<name>A0A953LAG7_9BACT</name>
<dbReference type="RefSeq" id="WP_222581460.1">
    <property type="nucleotide sequence ID" value="NZ_JAHVHU010000019.1"/>
</dbReference>
<dbReference type="PANTHER" id="PTHR41247">
    <property type="entry name" value="HTH-TYPE TRANSCRIPTIONAL REPRESSOR YCNK"/>
    <property type="match status" value="1"/>
</dbReference>
<dbReference type="AlphaFoldDB" id="A0A953LAG7"/>
<dbReference type="PANTHER" id="PTHR41247:SF1">
    <property type="entry name" value="HTH-TYPE TRANSCRIPTIONAL REPRESSOR YCNK"/>
    <property type="match status" value="1"/>
</dbReference>
<proteinExistence type="predicted"/>
<comment type="caution">
    <text evidence="1">The sequence shown here is derived from an EMBL/GenBank/DDBJ whole genome shotgun (WGS) entry which is preliminary data.</text>
</comment>
<dbReference type="Pfam" id="PF05573">
    <property type="entry name" value="NosL"/>
    <property type="match status" value="1"/>
</dbReference>
<sequence>MKNLVFYCLFIATVLACSIEPQPIDYGSDMCEYCHMTIVDKQHGAEIVTQKGRAYKFDAIECMMNYRKTIDDSTVKFYLINDYNEPGTLVDATASTFLISENIPSPMGAFLSGTISHDDAVKLQSVNDGTLYTWNELTSYFKDTEGVINH</sequence>
<keyword evidence="2" id="KW-1185">Reference proteome</keyword>
<evidence type="ECO:0000313" key="2">
    <source>
        <dbReference type="Proteomes" id="UP000753961"/>
    </source>
</evidence>
<evidence type="ECO:0000313" key="1">
    <source>
        <dbReference type="EMBL" id="MBY5959925.1"/>
    </source>
</evidence>
<dbReference type="PROSITE" id="PS51257">
    <property type="entry name" value="PROKAR_LIPOPROTEIN"/>
    <property type="match status" value="1"/>
</dbReference>
<protein>
    <submittedName>
        <fullName evidence="1">Nitrous oxide reductase accessory protein NosL</fullName>
    </submittedName>
</protein>
<dbReference type="Proteomes" id="UP000753961">
    <property type="component" value="Unassembled WGS sequence"/>
</dbReference>
<reference evidence="1" key="1">
    <citation type="submission" date="2021-06" db="EMBL/GenBank/DDBJ databases">
        <title>44 bacteria genomes isolated from Dapeng, Shenzhen.</title>
        <authorList>
            <person name="Zheng W."/>
            <person name="Yu S."/>
            <person name="Huang Y."/>
        </authorList>
    </citation>
    <scope>NUCLEOTIDE SEQUENCE</scope>
    <source>
        <strain evidence="1">DP5N28-2</strain>
    </source>
</reference>
<dbReference type="InterPro" id="IPR008719">
    <property type="entry name" value="N2O_reductase_NosL"/>
</dbReference>
<dbReference type="SUPFAM" id="SSF160387">
    <property type="entry name" value="NosL/MerB-like"/>
    <property type="match status" value="1"/>
</dbReference>